<reference evidence="3" key="4">
    <citation type="submission" date="2015-11" db="EMBL/GenBank/DDBJ databases">
        <authorList>
            <consortium name="FlyBase"/>
        </authorList>
    </citation>
    <scope>NUCLEOTIDE SEQUENCE</scope>
    <source>
        <strain evidence="3">TSC#15081-1352.22</strain>
    </source>
</reference>
<evidence type="ECO:0000313" key="4">
    <source>
        <dbReference type="Proteomes" id="UP000009192"/>
    </source>
</evidence>
<dbReference type="OMA" id="KSAKYYI"/>
<dbReference type="FunCoup" id="A0PKA4">
    <property type="interactions" value="47"/>
</dbReference>
<dbReference type="EMBL" id="CH933808">
    <property type="protein sequence ID" value="EDW10352.1"/>
    <property type="molecule type" value="Genomic_DNA"/>
</dbReference>
<dbReference type="AlphaFoldDB" id="A0PKA4"/>
<evidence type="ECO:0000313" key="3">
    <source>
        <dbReference type="EMBL" id="EDW10352.1"/>
    </source>
</evidence>
<organism evidence="2">
    <name type="scientific">Drosophila mojavensis</name>
    <name type="common">Fruit fly</name>
    <dbReference type="NCBI Taxonomy" id="7230"/>
    <lineage>
        <taxon>Eukaryota</taxon>
        <taxon>Metazoa</taxon>
        <taxon>Ecdysozoa</taxon>
        <taxon>Arthropoda</taxon>
        <taxon>Hexapoda</taxon>
        <taxon>Insecta</taxon>
        <taxon>Pterygota</taxon>
        <taxon>Neoptera</taxon>
        <taxon>Endopterygota</taxon>
        <taxon>Diptera</taxon>
        <taxon>Brachycera</taxon>
        <taxon>Muscomorpha</taxon>
        <taxon>Ephydroidea</taxon>
        <taxon>Drosophilidae</taxon>
        <taxon>Drosophila</taxon>
    </lineage>
</organism>
<evidence type="ECO:0000313" key="2">
    <source>
        <dbReference type="EMBL" id="DAA05822.1"/>
    </source>
</evidence>
<dbReference type="InParanoid" id="A0PKA4"/>
<feature type="compositionally biased region" description="Basic and acidic residues" evidence="1">
    <location>
        <begin position="318"/>
        <end position="328"/>
    </location>
</feature>
<dbReference type="CTD" id="36957"/>
<reference evidence="2" key="1">
    <citation type="journal article" date="2006" name="Science">
        <title>Two Dobzhansky-Muller genes interact to cause hybrid lethality in Drosophila.</title>
        <authorList>
            <person name="Brideau N.J."/>
            <person name="Flores H.A."/>
            <person name="Wang J."/>
            <person name="Maheshwari S."/>
            <person name="Wang X."/>
            <person name="Barbash D.A."/>
        </authorList>
    </citation>
    <scope>NUCLEOTIDE SEQUENCE</scope>
    <source>
        <strain evidence="2">TSC#15081-1352.22</strain>
    </source>
</reference>
<dbReference type="HOGENOM" id="CLU_783630_0_0_1"/>
<dbReference type="KEGG" id="dmo:Dmoj_GI18576"/>
<dbReference type="OrthoDB" id="10262320at2759"/>
<gene>
    <name evidence="2" type="primary">Lhr</name>
    <name evidence="3" type="synonym">Dmoj\GI18576</name>
    <name evidence="3" type="ORF">Dmoj_GI18576</name>
</gene>
<dbReference type="GeneID" id="6580588"/>
<dbReference type="Proteomes" id="UP000009192">
    <property type="component" value="Unassembled WGS sequence"/>
</dbReference>
<proteinExistence type="predicted"/>
<feature type="compositionally biased region" description="Pro residues" evidence="1">
    <location>
        <begin position="253"/>
        <end position="294"/>
    </location>
</feature>
<reference evidence="3" key="3">
    <citation type="journal article" date="2008" name="Bioinformatics">
        <title>Assembly reconciliation.</title>
        <authorList>
            <person name="Zimin A.V."/>
            <person name="Smith D.R."/>
            <person name="Sutton G."/>
            <person name="Yorke J.A."/>
        </authorList>
    </citation>
    <scope>NUCLEOTIDE SEQUENCE</scope>
    <source>
        <strain evidence="3">TSC#15081-1352.22</strain>
    </source>
</reference>
<feature type="compositionally biased region" description="Polar residues" evidence="1">
    <location>
        <begin position="208"/>
        <end position="229"/>
    </location>
</feature>
<dbReference type="EMBL" id="BK005908">
    <property type="protein sequence ID" value="DAA05822.1"/>
    <property type="molecule type" value="Genomic_DNA"/>
</dbReference>
<evidence type="ECO:0000256" key="1">
    <source>
        <dbReference type="SAM" id="MobiDB-lite"/>
    </source>
</evidence>
<keyword evidence="4" id="KW-1185">Reference proteome</keyword>
<name>A0PKA4_DROMO</name>
<protein>
    <submittedName>
        <fullName evidence="2">Lethal hybrid rescue protein</fullName>
    </submittedName>
</protein>
<reference evidence="3 4" key="2">
    <citation type="journal article" date="2007" name="Nature">
        <title>Evolution of genes and genomes on the Drosophila phylogeny.</title>
        <authorList>
            <consortium name="Drosophila 12 Genomes Consortium"/>
            <person name="Clark A.G."/>
            <person name="Eisen M.B."/>
            <person name="Smith D.R."/>
            <person name="Bergman C.M."/>
            <person name="Oliver B."/>
            <person name="Markow T.A."/>
            <person name="Kaufman T.C."/>
            <person name="Kellis M."/>
            <person name="Gelbart W."/>
            <person name="Iyer V.N."/>
            <person name="Pollard D.A."/>
            <person name="Sackton T.B."/>
            <person name="Larracuente A.M."/>
            <person name="Singh N.D."/>
            <person name="Abad J.P."/>
            <person name="Abt D.N."/>
            <person name="Adryan B."/>
            <person name="Aguade M."/>
            <person name="Akashi H."/>
            <person name="Anderson W.W."/>
            <person name="Aquadro C.F."/>
            <person name="Ardell D.H."/>
            <person name="Arguello R."/>
            <person name="Artieri C.G."/>
            <person name="Barbash D.A."/>
            <person name="Barker D."/>
            <person name="Barsanti P."/>
            <person name="Batterham P."/>
            <person name="Batzoglou S."/>
            <person name="Begun D."/>
            <person name="Bhutkar A."/>
            <person name="Blanco E."/>
            <person name="Bosak S.A."/>
            <person name="Bradley R.K."/>
            <person name="Brand A.D."/>
            <person name="Brent M.R."/>
            <person name="Brooks A.N."/>
            <person name="Brown R.H."/>
            <person name="Butlin R.K."/>
            <person name="Caggese C."/>
            <person name="Calvi B.R."/>
            <person name="Bernardo de Carvalho A."/>
            <person name="Caspi A."/>
            <person name="Castrezana S."/>
            <person name="Celniker S.E."/>
            <person name="Chang J.L."/>
            <person name="Chapple C."/>
            <person name="Chatterji S."/>
            <person name="Chinwalla A."/>
            <person name="Civetta A."/>
            <person name="Clifton S.W."/>
            <person name="Comeron J.M."/>
            <person name="Costello J.C."/>
            <person name="Coyne J.A."/>
            <person name="Daub J."/>
            <person name="David R.G."/>
            <person name="Delcher A.L."/>
            <person name="Delehaunty K."/>
            <person name="Do C.B."/>
            <person name="Ebling H."/>
            <person name="Edwards K."/>
            <person name="Eickbush T."/>
            <person name="Evans J.D."/>
            <person name="Filipski A."/>
            <person name="Findeiss S."/>
            <person name="Freyhult E."/>
            <person name="Fulton L."/>
            <person name="Fulton R."/>
            <person name="Garcia A.C."/>
            <person name="Gardiner A."/>
            <person name="Garfield D.A."/>
            <person name="Garvin B.E."/>
            <person name="Gibson G."/>
            <person name="Gilbert D."/>
            <person name="Gnerre S."/>
            <person name="Godfrey J."/>
            <person name="Good R."/>
            <person name="Gotea V."/>
            <person name="Gravely B."/>
            <person name="Greenberg A.J."/>
            <person name="Griffiths-Jones S."/>
            <person name="Gross S."/>
            <person name="Guigo R."/>
            <person name="Gustafson E.A."/>
            <person name="Haerty W."/>
            <person name="Hahn M.W."/>
            <person name="Halligan D.L."/>
            <person name="Halpern A.L."/>
            <person name="Halter G.M."/>
            <person name="Han M.V."/>
            <person name="Heger A."/>
            <person name="Hillier L."/>
            <person name="Hinrichs A.S."/>
            <person name="Holmes I."/>
            <person name="Hoskins R.A."/>
            <person name="Hubisz M.J."/>
            <person name="Hultmark D."/>
            <person name="Huntley M.A."/>
            <person name="Jaffe D.B."/>
            <person name="Jagadeeshan S."/>
            <person name="Jeck W.R."/>
            <person name="Johnson J."/>
            <person name="Jones C.D."/>
            <person name="Jordan W.C."/>
            <person name="Karpen G.H."/>
            <person name="Kataoka E."/>
            <person name="Keightley P.D."/>
            <person name="Kheradpour P."/>
            <person name="Kirkness E.F."/>
            <person name="Koerich L.B."/>
            <person name="Kristiansen K."/>
            <person name="Kudrna D."/>
            <person name="Kulathinal R.J."/>
            <person name="Kumar S."/>
            <person name="Kwok R."/>
            <person name="Lander E."/>
            <person name="Langley C.H."/>
            <person name="Lapoint R."/>
            <person name="Lazzaro B.P."/>
            <person name="Lee S.J."/>
            <person name="Levesque L."/>
            <person name="Li R."/>
            <person name="Lin C.F."/>
            <person name="Lin M.F."/>
            <person name="Lindblad-Toh K."/>
            <person name="Llopart A."/>
            <person name="Long M."/>
            <person name="Low L."/>
            <person name="Lozovsky E."/>
            <person name="Lu J."/>
            <person name="Luo M."/>
            <person name="Machado C.A."/>
            <person name="Makalowski W."/>
            <person name="Marzo M."/>
            <person name="Matsuda M."/>
            <person name="Matzkin L."/>
            <person name="McAllister B."/>
            <person name="McBride C.S."/>
            <person name="McKernan B."/>
            <person name="McKernan K."/>
            <person name="Mendez-Lago M."/>
            <person name="Minx P."/>
            <person name="Mollenhauer M.U."/>
            <person name="Montooth K."/>
            <person name="Mount S.M."/>
            <person name="Mu X."/>
            <person name="Myers E."/>
            <person name="Negre B."/>
            <person name="Newfeld S."/>
            <person name="Nielsen R."/>
            <person name="Noor M.A."/>
            <person name="O'Grady P."/>
            <person name="Pachter L."/>
            <person name="Papaceit M."/>
            <person name="Parisi M.J."/>
            <person name="Parisi M."/>
            <person name="Parts L."/>
            <person name="Pedersen J.S."/>
            <person name="Pesole G."/>
            <person name="Phillippy A.M."/>
            <person name="Ponting C.P."/>
            <person name="Pop M."/>
            <person name="Porcelli D."/>
            <person name="Powell J.R."/>
            <person name="Prohaska S."/>
            <person name="Pruitt K."/>
            <person name="Puig M."/>
            <person name="Quesneville H."/>
            <person name="Ram K.R."/>
            <person name="Rand D."/>
            <person name="Rasmussen M.D."/>
            <person name="Reed L.K."/>
            <person name="Reenan R."/>
            <person name="Reily A."/>
            <person name="Remington K.A."/>
            <person name="Rieger T.T."/>
            <person name="Ritchie M.G."/>
            <person name="Robin C."/>
            <person name="Rogers Y.H."/>
            <person name="Rohde C."/>
            <person name="Rozas J."/>
            <person name="Rubenfield M.J."/>
            <person name="Ruiz A."/>
            <person name="Russo S."/>
            <person name="Salzberg S.L."/>
            <person name="Sanchez-Gracia A."/>
            <person name="Saranga D.J."/>
            <person name="Sato H."/>
            <person name="Schaeffer S.W."/>
            <person name="Schatz M.C."/>
            <person name="Schlenke T."/>
            <person name="Schwartz R."/>
            <person name="Segarra C."/>
            <person name="Singh R.S."/>
            <person name="Sirot L."/>
            <person name="Sirota M."/>
            <person name="Sisneros N.B."/>
            <person name="Smith C.D."/>
            <person name="Smith T.F."/>
            <person name="Spieth J."/>
            <person name="Stage D.E."/>
            <person name="Stark A."/>
            <person name="Stephan W."/>
            <person name="Strausberg R.L."/>
            <person name="Strempel S."/>
            <person name="Sturgill D."/>
            <person name="Sutton G."/>
            <person name="Sutton G.G."/>
            <person name="Tao W."/>
            <person name="Teichmann S."/>
            <person name="Tobari Y.N."/>
            <person name="Tomimura Y."/>
            <person name="Tsolas J.M."/>
            <person name="Valente V.L."/>
            <person name="Venter E."/>
            <person name="Venter J.C."/>
            <person name="Vicario S."/>
            <person name="Vieira F.G."/>
            <person name="Vilella A.J."/>
            <person name="Villasante A."/>
            <person name="Walenz B."/>
            <person name="Wang J."/>
            <person name="Wasserman M."/>
            <person name="Watts T."/>
            <person name="Wilson D."/>
            <person name="Wilson R.K."/>
            <person name="Wing R.A."/>
            <person name="Wolfner M.F."/>
            <person name="Wong A."/>
            <person name="Wong G.K."/>
            <person name="Wu C.I."/>
            <person name="Wu G."/>
            <person name="Yamamoto D."/>
            <person name="Yang H.P."/>
            <person name="Yang S.P."/>
            <person name="Yorke J.A."/>
            <person name="Yoshida K."/>
            <person name="Zdobnov E."/>
            <person name="Zhang P."/>
            <person name="Zhang Y."/>
            <person name="Zimin A.V."/>
            <person name="Baldwin J."/>
            <person name="Abdouelleil A."/>
            <person name="Abdulkadir J."/>
            <person name="Abebe A."/>
            <person name="Abera B."/>
            <person name="Abreu J."/>
            <person name="Acer S.C."/>
            <person name="Aftuck L."/>
            <person name="Alexander A."/>
            <person name="An P."/>
            <person name="Anderson E."/>
            <person name="Anderson S."/>
            <person name="Arachi H."/>
            <person name="Azer M."/>
            <person name="Bachantsang P."/>
            <person name="Barry A."/>
            <person name="Bayul T."/>
            <person name="Berlin A."/>
            <person name="Bessette D."/>
            <person name="Bloom T."/>
            <person name="Blye J."/>
            <person name="Boguslavskiy L."/>
            <person name="Bonnet C."/>
            <person name="Boukhgalter B."/>
            <person name="Bourzgui I."/>
            <person name="Brown A."/>
            <person name="Cahill P."/>
            <person name="Channer S."/>
            <person name="Cheshatsang Y."/>
            <person name="Chuda L."/>
            <person name="Citroen M."/>
            <person name="Collymore A."/>
            <person name="Cooke P."/>
            <person name="Costello M."/>
            <person name="D'Aco K."/>
            <person name="Daza R."/>
            <person name="De Haan G."/>
            <person name="DeGray S."/>
            <person name="DeMaso C."/>
            <person name="Dhargay N."/>
            <person name="Dooley K."/>
            <person name="Dooley E."/>
            <person name="Doricent M."/>
            <person name="Dorje P."/>
            <person name="Dorjee K."/>
            <person name="Dupes A."/>
            <person name="Elong R."/>
            <person name="Falk J."/>
            <person name="Farina A."/>
            <person name="Faro S."/>
            <person name="Ferguson D."/>
            <person name="Fisher S."/>
            <person name="Foley C.D."/>
            <person name="Franke A."/>
            <person name="Friedrich D."/>
            <person name="Gadbois L."/>
            <person name="Gearin G."/>
            <person name="Gearin C.R."/>
            <person name="Giannoukos G."/>
            <person name="Goode T."/>
            <person name="Graham J."/>
            <person name="Grandbois E."/>
            <person name="Grewal S."/>
            <person name="Gyaltsen K."/>
            <person name="Hafez N."/>
            <person name="Hagos B."/>
            <person name="Hall J."/>
            <person name="Henson C."/>
            <person name="Hollinger A."/>
            <person name="Honan T."/>
            <person name="Huard M.D."/>
            <person name="Hughes L."/>
            <person name="Hurhula B."/>
            <person name="Husby M.E."/>
            <person name="Kamat A."/>
            <person name="Kanga B."/>
            <person name="Kashin S."/>
            <person name="Khazanovich D."/>
            <person name="Kisner P."/>
            <person name="Lance K."/>
            <person name="Lara M."/>
            <person name="Lee W."/>
            <person name="Lennon N."/>
            <person name="Letendre F."/>
            <person name="LeVine R."/>
            <person name="Lipovsky A."/>
            <person name="Liu X."/>
            <person name="Liu J."/>
            <person name="Liu S."/>
            <person name="Lokyitsang T."/>
            <person name="Lokyitsang Y."/>
            <person name="Lubonja R."/>
            <person name="Lui A."/>
            <person name="MacDonald P."/>
            <person name="Magnisalis V."/>
            <person name="Maru K."/>
            <person name="Matthews C."/>
            <person name="McCusker W."/>
            <person name="McDonough S."/>
            <person name="Mehta T."/>
            <person name="Meldrim J."/>
            <person name="Meneus L."/>
            <person name="Mihai O."/>
            <person name="Mihalev A."/>
            <person name="Mihova T."/>
            <person name="Mittelman R."/>
            <person name="Mlenga V."/>
            <person name="Montmayeur A."/>
            <person name="Mulrain L."/>
            <person name="Navidi A."/>
            <person name="Naylor J."/>
            <person name="Negash T."/>
            <person name="Nguyen T."/>
            <person name="Nguyen N."/>
            <person name="Nicol R."/>
            <person name="Norbu C."/>
            <person name="Norbu N."/>
            <person name="Novod N."/>
            <person name="O'Neill B."/>
            <person name="Osman S."/>
            <person name="Markiewicz E."/>
            <person name="Oyono O.L."/>
            <person name="Patti C."/>
            <person name="Phunkhang P."/>
            <person name="Pierre F."/>
            <person name="Priest M."/>
            <person name="Raghuraman S."/>
            <person name="Rege F."/>
            <person name="Reyes R."/>
            <person name="Rise C."/>
            <person name="Rogov P."/>
            <person name="Ross K."/>
            <person name="Ryan E."/>
            <person name="Settipalli S."/>
            <person name="Shea T."/>
            <person name="Sherpa N."/>
            <person name="Shi L."/>
            <person name="Shih D."/>
            <person name="Sparrow T."/>
            <person name="Spaulding J."/>
            <person name="Stalker J."/>
            <person name="Stange-Thomann N."/>
            <person name="Stavropoulos S."/>
            <person name="Stone C."/>
            <person name="Strader C."/>
            <person name="Tesfaye S."/>
            <person name="Thomson T."/>
            <person name="Thoulutsang Y."/>
            <person name="Thoulutsang D."/>
            <person name="Topham K."/>
            <person name="Topping I."/>
            <person name="Tsamla T."/>
            <person name="Vassiliev H."/>
            <person name="Vo A."/>
            <person name="Wangchuk T."/>
            <person name="Wangdi T."/>
            <person name="Weiand M."/>
            <person name="Wilkinson J."/>
            <person name="Wilson A."/>
            <person name="Yadav S."/>
            <person name="Young G."/>
            <person name="Yu Q."/>
            <person name="Zembek L."/>
            <person name="Zhong D."/>
            <person name="Zimmer A."/>
            <person name="Zwirko Z."/>
            <person name="Jaffe D.B."/>
            <person name="Alvarez P."/>
            <person name="Brockman W."/>
            <person name="Butler J."/>
            <person name="Chin C."/>
            <person name="Gnerre S."/>
            <person name="Grabherr M."/>
            <person name="Kleber M."/>
            <person name="Mauceli E."/>
            <person name="MacCallum I."/>
        </authorList>
    </citation>
    <scope>NUCLEOTIDE SEQUENCE [LARGE SCALE GENOMIC DNA]</scope>
    <source>
        <strain evidence="3">TSC#15081-1352.22</strain>
        <strain evidence="4">Tucson 15081-1352.22</strain>
    </source>
</reference>
<accession>A0PKA4</accession>
<dbReference type="PRINTS" id="PR01217">
    <property type="entry name" value="PRICHEXTENSN"/>
</dbReference>
<dbReference type="eggNOG" id="ENOG502S4IP">
    <property type="taxonomic scope" value="Eukaryota"/>
</dbReference>
<feature type="region of interest" description="Disordered" evidence="1">
    <location>
        <begin position="208"/>
        <end position="330"/>
    </location>
</feature>
<sequence length="414" mass="48299">MDNDDSEDAPEMEINTENINAKSEIILNDLRLLELIYMHPYLISNALNPHNDNDYEEWGWEQITNAFNCSYEGLNLNTPFCIEKLRWRWDILRPMCHSFKDKHSQLPTQLRSIMREINQLMNAAPQMKFREDIPTQSFILDQIPFIEQLPLSLQRPLEVEILNAIFIEERSEGISLGAKETKLAQSEYEHFFKAIRVKELPKNAISRKSSIHNSTGTNPDSSKATASKANTHESELVFTKVHSMPNTEKPRPEPLPMQPEPVPMQPEPVPMQPEPVPMQPEPVPMQPEPVPMQPAPVTKKPESQHQQPEPKNPQPEPQHSKPQTEHPKPKPIQLFTQPLIIKEEPPDLFQVEQQELKRKLRDTHAQLQMRYVPLDSVRLYVKKVRVRVKRLDLADYVRQSNRRQLRKCRVKMYK</sequence>